<evidence type="ECO:0000256" key="4">
    <source>
        <dbReference type="ARBA" id="ARBA00022679"/>
    </source>
</evidence>
<dbReference type="STRING" id="1423777.FD46_GL001035"/>
<dbReference type="PATRIC" id="fig|1423777.3.peg.1070"/>
<dbReference type="PROSITE" id="PS51480">
    <property type="entry name" value="DHAL"/>
    <property type="match status" value="1"/>
</dbReference>
<evidence type="ECO:0000256" key="3">
    <source>
        <dbReference type="ARBA" id="ARBA00012095"/>
    </source>
</evidence>
<keyword evidence="11" id="KW-1185">Reference proteome</keyword>
<dbReference type="InterPro" id="IPR004007">
    <property type="entry name" value="DhaL_dom"/>
</dbReference>
<evidence type="ECO:0000313" key="10">
    <source>
        <dbReference type="EMBL" id="KRL05090.1"/>
    </source>
</evidence>
<protein>
    <recommendedName>
        <fullName evidence="3">phosphoenolpyruvate--glycerone phosphotransferase</fullName>
        <ecNumber evidence="3">2.7.1.121</ecNumber>
    </recommendedName>
</protein>
<evidence type="ECO:0000313" key="11">
    <source>
        <dbReference type="Proteomes" id="UP000051686"/>
    </source>
</evidence>
<organism evidence="10 11">
    <name type="scientific">Liquorilactobacillus oeni DSM 19972</name>
    <dbReference type="NCBI Taxonomy" id="1423777"/>
    <lineage>
        <taxon>Bacteria</taxon>
        <taxon>Bacillati</taxon>
        <taxon>Bacillota</taxon>
        <taxon>Bacilli</taxon>
        <taxon>Lactobacillales</taxon>
        <taxon>Lactobacillaceae</taxon>
        <taxon>Liquorilactobacillus</taxon>
    </lineage>
</organism>
<name>A0A0R1MIH9_9LACO</name>
<comment type="catalytic activity">
    <reaction evidence="1">
        <text>dihydroxyacetone + phosphoenolpyruvate = dihydroxyacetone phosphate + pyruvate</text>
        <dbReference type="Rhea" id="RHEA:18381"/>
        <dbReference type="ChEBI" id="CHEBI:15361"/>
        <dbReference type="ChEBI" id="CHEBI:16016"/>
        <dbReference type="ChEBI" id="CHEBI:57642"/>
        <dbReference type="ChEBI" id="CHEBI:58702"/>
        <dbReference type="EC" id="2.7.1.121"/>
    </reaction>
</comment>
<dbReference type="GO" id="GO:0004371">
    <property type="term" value="F:glycerone kinase activity"/>
    <property type="evidence" value="ECO:0007669"/>
    <property type="project" value="InterPro"/>
</dbReference>
<evidence type="ECO:0000256" key="6">
    <source>
        <dbReference type="ARBA" id="ARBA00022798"/>
    </source>
</evidence>
<gene>
    <name evidence="10" type="ORF">FD46_GL001035</name>
</gene>
<evidence type="ECO:0000256" key="7">
    <source>
        <dbReference type="ARBA" id="ARBA00046577"/>
    </source>
</evidence>
<dbReference type="InterPro" id="IPR012737">
    <property type="entry name" value="DhaK_L_YcgS"/>
</dbReference>
<dbReference type="AlphaFoldDB" id="A0A0R1MIH9"/>
<proteinExistence type="predicted"/>
<dbReference type="SMART" id="SM01120">
    <property type="entry name" value="Dak2"/>
    <property type="match status" value="1"/>
</dbReference>
<dbReference type="InterPro" id="IPR036117">
    <property type="entry name" value="DhaL_dom_sf"/>
</dbReference>
<dbReference type="GO" id="GO:0047324">
    <property type="term" value="F:phosphoenolpyruvate-glycerone phosphotransferase activity"/>
    <property type="evidence" value="ECO:0007669"/>
    <property type="project" value="UniProtKB-EC"/>
</dbReference>
<keyword evidence="4" id="KW-0808">Transferase</keyword>
<dbReference type="EMBL" id="AZEH01000034">
    <property type="protein sequence ID" value="KRL05090.1"/>
    <property type="molecule type" value="Genomic_DNA"/>
</dbReference>
<accession>A0A0R1MIH9</accession>
<sequence>MEEILKMELSTEKTIDWIERWVEYIKQNVTALNELDTAIGDGDHGTNLNRGTQAVKKALAEEKPQTLPLVYRTTAMALVSTIGGASGALFGTAFLTMARLSKDGETKLETLLLEANEAMKKRGKSDVGMKTLIDLWDPATKAFRDHKLTRSYIQNCVDKTKNMKASKGRSSYLRERSIGHIDPVAKSSSYLFIALLEVLEEDK</sequence>
<evidence type="ECO:0000259" key="9">
    <source>
        <dbReference type="PROSITE" id="PS51480"/>
    </source>
</evidence>
<evidence type="ECO:0000256" key="1">
    <source>
        <dbReference type="ARBA" id="ARBA00001113"/>
    </source>
</evidence>
<dbReference type="SUPFAM" id="SSF101473">
    <property type="entry name" value="DhaL-like"/>
    <property type="match status" value="1"/>
</dbReference>
<dbReference type="Gene3D" id="1.25.40.340">
    <property type="match status" value="1"/>
</dbReference>
<comment type="function">
    <text evidence="8">ADP-binding subunit of the dihydroxyacetone kinase, which is responsible for the phosphoenolpyruvate (PEP)-dependent phosphorylation of dihydroxyacetone. DhaL-ADP is converted to DhaL-ATP via a phosphoryl group transfer from DhaM and transmits it to dihydroxyacetone binds to DhaK.</text>
</comment>
<dbReference type="EC" id="2.7.1.121" evidence="3"/>
<keyword evidence="5 10" id="KW-0418">Kinase</keyword>
<comment type="pathway">
    <text evidence="2">Polyol metabolism; glycerol degradation.</text>
</comment>
<reference evidence="10 11" key="1">
    <citation type="journal article" date="2015" name="Genome Announc.">
        <title>Expanding the biotechnology potential of lactobacilli through comparative genomics of 213 strains and associated genera.</title>
        <authorList>
            <person name="Sun Z."/>
            <person name="Harris H.M."/>
            <person name="McCann A."/>
            <person name="Guo C."/>
            <person name="Argimon S."/>
            <person name="Zhang W."/>
            <person name="Yang X."/>
            <person name="Jeffery I.B."/>
            <person name="Cooney J.C."/>
            <person name="Kagawa T.F."/>
            <person name="Liu W."/>
            <person name="Song Y."/>
            <person name="Salvetti E."/>
            <person name="Wrobel A."/>
            <person name="Rasinkangas P."/>
            <person name="Parkhill J."/>
            <person name="Rea M.C."/>
            <person name="O'Sullivan O."/>
            <person name="Ritari J."/>
            <person name="Douillard F.P."/>
            <person name="Paul Ross R."/>
            <person name="Yang R."/>
            <person name="Briner A.E."/>
            <person name="Felis G.E."/>
            <person name="de Vos W.M."/>
            <person name="Barrangou R."/>
            <person name="Klaenhammer T.R."/>
            <person name="Caufield P.W."/>
            <person name="Cui Y."/>
            <person name="Zhang H."/>
            <person name="O'Toole P.W."/>
        </authorList>
    </citation>
    <scope>NUCLEOTIDE SEQUENCE [LARGE SCALE GENOMIC DNA]</scope>
    <source>
        <strain evidence="10 11">DSM 19972</strain>
    </source>
</reference>
<dbReference type="InterPro" id="IPR050861">
    <property type="entry name" value="Dihydroxyacetone_Kinase"/>
</dbReference>
<evidence type="ECO:0000256" key="5">
    <source>
        <dbReference type="ARBA" id="ARBA00022777"/>
    </source>
</evidence>
<evidence type="ECO:0000256" key="2">
    <source>
        <dbReference type="ARBA" id="ARBA00004745"/>
    </source>
</evidence>
<dbReference type="PANTHER" id="PTHR28629">
    <property type="entry name" value="TRIOKINASE/FMN CYCLASE"/>
    <property type="match status" value="1"/>
</dbReference>
<dbReference type="Pfam" id="PF02734">
    <property type="entry name" value="Dak2"/>
    <property type="match status" value="1"/>
</dbReference>
<keyword evidence="6" id="KW-0319">Glycerol metabolism</keyword>
<comment type="subunit">
    <text evidence="7">Homodimer. The dihydroxyacetone kinase complex is composed of a homodimer of DhaM, a homodimer of DhaK and the subunit DhaL.</text>
</comment>
<dbReference type="FunFam" id="1.25.40.340:FF:000002">
    <property type="entry name" value="Dihydroxyacetone kinase, L subunit"/>
    <property type="match status" value="1"/>
</dbReference>
<feature type="domain" description="DhaL" evidence="9">
    <location>
        <begin position="12"/>
        <end position="197"/>
    </location>
</feature>
<comment type="caution">
    <text evidence="10">The sequence shown here is derived from an EMBL/GenBank/DDBJ whole genome shotgun (WGS) entry which is preliminary data.</text>
</comment>
<dbReference type="Proteomes" id="UP000051686">
    <property type="component" value="Unassembled WGS sequence"/>
</dbReference>
<dbReference type="GO" id="GO:0019563">
    <property type="term" value="P:glycerol catabolic process"/>
    <property type="evidence" value="ECO:0007669"/>
    <property type="project" value="TreeGrafter"/>
</dbReference>
<evidence type="ECO:0000256" key="8">
    <source>
        <dbReference type="ARBA" id="ARBA00055771"/>
    </source>
</evidence>
<dbReference type="GO" id="GO:0005829">
    <property type="term" value="C:cytosol"/>
    <property type="evidence" value="ECO:0007669"/>
    <property type="project" value="TreeGrafter"/>
</dbReference>
<dbReference type="PANTHER" id="PTHR28629:SF4">
    <property type="entry name" value="TRIOKINASE_FMN CYCLASE"/>
    <property type="match status" value="1"/>
</dbReference>
<dbReference type="NCBIfam" id="TIGR02365">
    <property type="entry name" value="dha_L_ycgS"/>
    <property type="match status" value="1"/>
</dbReference>